<organism evidence="5 6">
    <name type="scientific">Adhaeretor mobilis</name>
    <dbReference type="NCBI Taxonomy" id="1930276"/>
    <lineage>
        <taxon>Bacteria</taxon>
        <taxon>Pseudomonadati</taxon>
        <taxon>Planctomycetota</taxon>
        <taxon>Planctomycetia</taxon>
        <taxon>Pirellulales</taxon>
        <taxon>Lacipirellulaceae</taxon>
        <taxon>Adhaeretor</taxon>
    </lineage>
</organism>
<feature type="coiled-coil region" evidence="1">
    <location>
        <begin position="188"/>
        <end position="404"/>
    </location>
</feature>
<evidence type="ECO:0000313" key="5">
    <source>
        <dbReference type="EMBL" id="QDT00151.1"/>
    </source>
</evidence>
<feature type="compositionally biased region" description="Low complexity" evidence="2">
    <location>
        <begin position="804"/>
        <end position="818"/>
    </location>
</feature>
<name>A0A517MZ39_9BACT</name>
<gene>
    <name evidence="5" type="primary">smc_4</name>
    <name evidence="5" type="ORF">HG15A2_34860</name>
</gene>
<proteinExistence type="predicted"/>
<sequence length="967" mass="105575">MSTTAPIAPSENQALQSEAGQVSVQTGESSPQLRDFRGEKFTVGSSARCDLQLAEGKVQPLHFVLAKKPDGMQLTTWATGVQLNGSPVQAAAIHPGDVVSLGDVQLEWLAAITPKPAFSGTNSFDKPVDWNANISETQDSTDAVPTKSESVTTGQSASRQAFSDCIVFEATSGLLSNRGRCRKLVESCRQSRGNAQQLATEIVQLEKRLAAASQERLAQQANVERLSTQLAESVETENRDNSQAEWELASLREQLATAQKELSEQLERNGQLQEQFASIRAELSQLTDANADEPTEQEALGEQLANQERQLDEVRQELVATRESLKATELKFVEQTRLYTELQEQLNTKSEEVASLKEQLSQAKLAGEEASALAQRCETLQSSVDESEKRIAELSELNQQRDEELVELRTSRESWLTEKSQWTAEQTAQQASLAALSEQLEVARERDQAELASSQTERAELLEQLAAAKSELEELRSSADQQLAVAAEQKQKQDAWQFEKASLESQLTEKSQLVIDLKKDLKNAAENSQSEIEQINNEQLSGERDRLAAELAMANDSLAELRKLSSQQEQQLQALQQSNAAAPEATEEEFAEVVEKLEFLTTELKGSRNRCTEAETRSAELQALLDQATEQLTQLGSQATQQLSSDFTSKAVEEPHPEVSEENTLEVAVDNSTNEAVDALRDVPTSDGGNASIETVEAETSEDAGATTEEQRTPKQDPFAARTQPAEPESTGGSQSTSFIEQYAHLLEEEGEEVEPETAPRANLLLDEEHLPASKENVEEDGDEALQAYMASMMSRVRGDGPIAAPKVTKPAVKPKPVARTKEQDTATQEEYTAPIDPISIEELRQSSNKPKLTSDLGALRDLANSSARSAIAKSSKRRHYEIAISKLIICGIALPTAGYLMYAAKSFTGLMFLGGAVTAIAGAYSGVQLLGCLLRAIRDGSWNGFEDGSKPSKRKIALPIDGVSER</sequence>
<accession>A0A517MZ39</accession>
<dbReference type="OrthoDB" id="292915at2"/>
<protein>
    <submittedName>
        <fullName evidence="5">Chromosome partition protein Smc</fullName>
    </submittedName>
</protein>
<evidence type="ECO:0000259" key="4">
    <source>
        <dbReference type="Pfam" id="PF16697"/>
    </source>
</evidence>
<dbReference type="InterPro" id="IPR008984">
    <property type="entry name" value="SMAD_FHA_dom_sf"/>
</dbReference>
<feature type="transmembrane region" description="Helical" evidence="3">
    <location>
        <begin position="884"/>
        <end position="905"/>
    </location>
</feature>
<dbReference type="Gene3D" id="2.60.200.20">
    <property type="match status" value="1"/>
</dbReference>
<keyword evidence="3" id="KW-0472">Membrane</keyword>
<evidence type="ECO:0000256" key="1">
    <source>
        <dbReference type="SAM" id="Coils"/>
    </source>
</evidence>
<keyword evidence="1" id="KW-0175">Coiled coil</keyword>
<feature type="domain" description="YscD cytoplasmic" evidence="4">
    <location>
        <begin position="28"/>
        <end position="106"/>
    </location>
</feature>
<reference evidence="5 6" key="1">
    <citation type="submission" date="2019-02" db="EMBL/GenBank/DDBJ databases">
        <title>Deep-cultivation of Planctomycetes and their phenomic and genomic characterization uncovers novel biology.</title>
        <authorList>
            <person name="Wiegand S."/>
            <person name="Jogler M."/>
            <person name="Boedeker C."/>
            <person name="Pinto D."/>
            <person name="Vollmers J."/>
            <person name="Rivas-Marin E."/>
            <person name="Kohn T."/>
            <person name="Peeters S.H."/>
            <person name="Heuer A."/>
            <person name="Rast P."/>
            <person name="Oberbeckmann S."/>
            <person name="Bunk B."/>
            <person name="Jeske O."/>
            <person name="Meyerdierks A."/>
            <person name="Storesund J.E."/>
            <person name="Kallscheuer N."/>
            <person name="Luecker S."/>
            <person name="Lage O.M."/>
            <person name="Pohl T."/>
            <person name="Merkel B.J."/>
            <person name="Hornburger P."/>
            <person name="Mueller R.-W."/>
            <person name="Bruemmer F."/>
            <person name="Labrenz M."/>
            <person name="Spormann A.M."/>
            <person name="Op den Camp H."/>
            <person name="Overmann J."/>
            <person name="Amann R."/>
            <person name="Jetten M.S.M."/>
            <person name="Mascher T."/>
            <person name="Medema M.H."/>
            <person name="Devos D.P."/>
            <person name="Kaster A.-K."/>
            <person name="Ovreas L."/>
            <person name="Rohde M."/>
            <person name="Galperin M.Y."/>
            <person name="Jogler C."/>
        </authorList>
    </citation>
    <scope>NUCLEOTIDE SEQUENCE [LARGE SCALE GENOMIC DNA]</scope>
    <source>
        <strain evidence="5 6">HG15A2</strain>
    </source>
</reference>
<keyword evidence="6" id="KW-1185">Reference proteome</keyword>
<dbReference type="Proteomes" id="UP000319852">
    <property type="component" value="Chromosome"/>
</dbReference>
<feature type="region of interest" description="Disordered" evidence="2">
    <location>
        <begin position="1"/>
        <end position="38"/>
    </location>
</feature>
<dbReference type="CDD" id="cd00060">
    <property type="entry name" value="FHA"/>
    <property type="match status" value="1"/>
</dbReference>
<feature type="region of interest" description="Disordered" evidence="2">
    <location>
        <begin position="635"/>
        <end position="739"/>
    </location>
</feature>
<dbReference type="Pfam" id="PF16697">
    <property type="entry name" value="Yop-YscD_cpl"/>
    <property type="match status" value="1"/>
</dbReference>
<feature type="compositionally biased region" description="Polar residues" evidence="2">
    <location>
        <begin position="1"/>
        <end position="32"/>
    </location>
</feature>
<feature type="region of interest" description="Disordered" evidence="2">
    <location>
        <begin position="135"/>
        <end position="155"/>
    </location>
</feature>
<feature type="region of interest" description="Disordered" evidence="2">
    <location>
        <begin position="947"/>
        <end position="967"/>
    </location>
</feature>
<feature type="compositionally biased region" description="Polar residues" evidence="2">
    <location>
        <begin position="635"/>
        <end position="648"/>
    </location>
</feature>
<evidence type="ECO:0000256" key="3">
    <source>
        <dbReference type="SAM" id="Phobius"/>
    </source>
</evidence>
<evidence type="ECO:0000313" key="6">
    <source>
        <dbReference type="Proteomes" id="UP000319852"/>
    </source>
</evidence>
<dbReference type="RefSeq" id="WP_145061444.1">
    <property type="nucleotide sequence ID" value="NZ_CP036263.1"/>
</dbReference>
<dbReference type="SUPFAM" id="SSF49879">
    <property type="entry name" value="SMAD/FHA domain"/>
    <property type="match status" value="1"/>
</dbReference>
<feature type="transmembrane region" description="Helical" evidence="3">
    <location>
        <begin position="911"/>
        <end position="935"/>
    </location>
</feature>
<evidence type="ECO:0000256" key="2">
    <source>
        <dbReference type="SAM" id="MobiDB-lite"/>
    </source>
</evidence>
<feature type="region of interest" description="Disordered" evidence="2">
    <location>
        <begin position="800"/>
        <end position="832"/>
    </location>
</feature>
<dbReference type="InterPro" id="IPR032030">
    <property type="entry name" value="YscD_cytoplasmic_dom"/>
</dbReference>
<keyword evidence="3" id="KW-0812">Transmembrane</keyword>
<keyword evidence="3" id="KW-1133">Transmembrane helix</keyword>
<dbReference type="KEGG" id="amob:HG15A2_34860"/>
<dbReference type="AlphaFoldDB" id="A0A517MZ39"/>
<dbReference type="EMBL" id="CP036263">
    <property type="protein sequence ID" value="QDT00151.1"/>
    <property type="molecule type" value="Genomic_DNA"/>
</dbReference>